<reference evidence="3 4" key="1">
    <citation type="submission" date="2017-02" db="EMBL/GenBank/DDBJ databases">
        <authorList>
            <person name="Peterson S.W."/>
        </authorList>
    </citation>
    <scope>NUCLEOTIDE SEQUENCE [LARGE SCALE GENOMIC DNA]</scope>
    <source>
        <strain evidence="3 4">CECT 9027</strain>
    </source>
</reference>
<dbReference type="AlphaFoldDB" id="A0A1R4B7S1"/>
<dbReference type="Proteomes" id="UP000189475">
    <property type="component" value="Unassembled WGS sequence"/>
</dbReference>
<dbReference type="Gene3D" id="3.40.50.1820">
    <property type="entry name" value="alpha/beta hydrolase"/>
    <property type="match status" value="1"/>
</dbReference>
<accession>A0A1R4B7S1</accession>
<dbReference type="RefSeq" id="WP_077315359.1">
    <property type="nucleotide sequence ID" value="NZ_AP024887.1"/>
</dbReference>
<dbReference type="InterPro" id="IPR029058">
    <property type="entry name" value="AB_hydrolase_fold"/>
</dbReference>
<dbReference type="Pfam" id="PF00561">
    <property type="entry name" value="Abhydrolase_1"/>
    <property type="match status" value="1"/>
</dbReference>
<evidence type="ECO:0000313" key="4">
    <source>
        <dbReference type="Proteomes" id="UP000189475"/>
    </source>
</evidence>
<gene>
    <name evidence="3" type="primary">rsbQ</name>
    <name evidence="3" type="ORF">VPAL9027_02977</name>
</gene>
<organism evidence="3 4">
    <name type="scientific">Vibrio palustris</name>
    <dbReference type="NCBI Taxonomy" id="1918946"/>
    <lineage>
        <taxon>Bacteria</taxon>
        <taxon>Pseudomonadati</taxon>
        <taxon>Pseudomonadota</taxon>
        <taxon>Gammaproteobacteria</taxon>
        <taxon>Vibrionales</taxon>
        <taxon>Vibrionaceae</taxon>
        <taxon>Vibrio</taxon>
    </lineage>
</organism>
<dbReference type="SUPFAM" id="SSF53474">
    <property type="entry name" value="alpha/beta-Hydrolases"/>
    <property type="match status" value="1"/>
</dbReference>
<keyword evidence="4" id="KW-1185">Reference proteome</keyword>
<dbReference type="EMBL" id="FUFT01000008">
    <property type="protein sequence ID" value="SJL84965.1"/>
    <property type="molecule type" value="Genomic_DNA"/>
</dbReference>
<dbReference type="PRINTS" id="PR00111">
    <property type="entry name" value="ABHYDROLASE"/>
</dbReference>
<name>A0A1R4B7S1_9VIBR</name>
<feature type="domain" description="AB hydrolase-1" evidence="2">
    <location>
        <begin position="28"/>
        <end position="269"/>
    </location>
</feature>
<comment type="similarity">
    <text evidence="1">Belongs to the AB hydrolase superfamily.</text>
</comment>
<evidence type="ECO:0000313" key="3">
    <source>
        <dbReference type="EMBL" id="SJL84965.1"/>
    </source>
</evidence>
<dbReference type="InterPro" id="IPR000073">
    <property type="entry name" value="AB_hydrolase_1"/>
</dbReference>
<protein>
    <submittedName>
        <fullName evidence="3">Sigma factor SigB regulation protein RsbQ</fullName>
    </submittedName>
</protein>
<dbReference type="OrthoDB" id="9779853at2"/>
<proteinExistence type="inferred from homology"/>
<dbReference type="PANTHER" id="PTHR43039">
    <property type="entry name" value="ESTERASE-RELATED"/>
    <property type="match status" value="1"/>
</dbReference>
<evidence type="ECO:0000256" key="1">
    <source>
        <dbReference type="ARBA" id="ARBA00008645"/>
    </source>
</evidence>
<dbReference type="STRING" id="1918946.VPAL9027_02977"/>
<sequence>MSLLPSLLSPSDITLRNNIQIFGKGEETILLAHGFGCNQNMWRFITPYLEEHYTIVLFDYVGSGTSDVSTYQAERYRSLEGYALDIIEICDALELSQVLYVGHSVSATIGHIVAIQRPDLFKALVMVCPSPCFLNIDQHYSGGFEQSDLEELLNLMDKNYIGWGTYLAPLVMGVTDTMEEPEQEVSDTLVQELLTSFCSTDPTYSKPFAKATFLSDYRHLLMDIKQPCLIIQSEHDALVPVEVGYFMQSQIPDAKLDIINGKGHCLHMTYPLKILNSIQNFMAHTS</sequence>
<evidence type="ECO:0000259" key="2">
    <source>
        <dbReference type="Pfam" id="PF00561"/>
    </source>
</evidence>